<dbReference type="HAMAP" id="MF_03152">
    <property type="entry name" value="TRM5"/>
    <property type="match status" value="1"/>
</dbReference>
<evidence type="ECO:0000256" key="3">
    <source>
        <dbReference type="ARBA" id="ARBA00022603"/>
    </source>
</evidence>
<organism evidence="12 13">
    <name type="scientific">Microthyrium microscopicum</name>
    <dbReference type="NCBI Taxonomy" id="703497"/>
    <lineage>
        <taxon>Eukaryota</taxon>
        <taxon>Fungi</taxon>
        <taxon>Dikarya</taxon>
        <taxon>Ascomycota</taxon>
        <taxon>Pezizomycotina</taxon>
        <taxon>Dothideomycetes</taxon>
        <taxon>Dothideomycetes incertae sedis</taxon>
        <taxon>Microthyriales</taxon>
        <taxon>Microthyriaceae</taxon>
        <taxon>Microthyrium</taxon>
    </lineage>
</organism>
<dbReference type="SUPFAM" id="SSF53335">
    <property type="entry name" value="S-adenosyl-L-methionine-dependent methyltransferases"/>
    <property type="match status" value="1"/>
</dbReference>
<dbReference type="PANTHER" id="PTHR23245">
    <property type="entry name" value="TRNA METHYLTRANSFERASE"/>
    <property type="match status" value="1"/>
</dbReference>
<name>A0A6A6UUH5_9PEZI</name>
<evidence type="ECO:0000256" key="9">
    <source>
        <dbReference type="ARBA" id="ARBA00047783"/>
    </source>
</evidence>
<evidence type="ECO:0000256" key="10">
    <source>
        <dbReference type="HAMAP-Rule" id="MF_03152"/>
    </source>
</evidence>
<dbReference type="InterPro" id="IPR029063">
    <property type="entry name" value="SAM-dependent_MTases_sf"/>
</dbReference>
<evidence type="ECO:0000256" key="2">
    <source>
        <dbReference type="ARBA" id="ARBA00022490"/>
    </source>
</evidence>
<evidence type="ECO:0000256" key="4">
    <source>
        <dbReference type="ARBA" id="ARBA00022679"/>
    </source>
</evidence>
<reference evidence="12" key="1">
    <citation type="journal article" date="2020" name="Stud. Mycol.">
        <title>101 Dothideomycetes genomes: a test case for predicting lifestyles and emergence of pathogens.</title>
        <authorList>
            <person name="Haridas S."/>
            <person name="Albert R."/>
            <person name="Binder M."/>
            <person name="Bloem J."/>
            <person name="Labutti K."/>
            <person name="Salamov A."/>
            <person name="Andreopoulos B."/>
            <person name="Baker S."/>
            <person name="Barry K."/>
            <person name="Bills G."/>
            <person name="Bluhm B."/>
            <person name="Cannon C."/>
            <person name="Castanera R."/>
            <person name="Culley D."/>
            <person name="Daum C."/>
            <person name="Ezra D."/>
            <person name="Gonzalez J."/>
            <person name="Henrissat B."/>
            <person name="Kuo A."/>
            <person name="Liang C."/>
            <person name="Lipzen A."/>
            <person name="Lutzoni F."/>
            <person name="Magnuson J."/>
            <person name="Mondo S."/>
            <person name="Nolan M."/>
            <person name="Ohm R."/>
            <person name="Pangilinan J."/>
            <person name="Park H.-J."/>
            <person name="Ramirez L."/>
            <person name="Alfaro M."/>
            <person name="Sun H."/>
            <person name="Tritt A."/>
            <person name="Yoshinaga Y."/>
            <person name="Zwiers L.-H."/>
            <person name="Turgeon B."/>
            <person name="Goodwin S."/>
            <person name="Spatafora J."/>
            <person name="Crous P."/>
            <person name="Grigoriev I."/>
        </authorList>
    </citation>
    <scope>NUCLEOTIDE SEQUENCE</scope>
    <source>
        <strain evidence="12">CBS 115976</strain>
    </source>
</reference>
<dbReference type="FunFam" id="3.30.300.110:FF:000001">
    <property type="entry name" value="tRNA (guanine(37)-N1)-methyltransferase"/>
    <property type="match status" value="1"/>
</dbReference>
<evidence type="ECO:0000256" key="6">
    <source>
        <dbReference type="ARBA" id="ARBA00022694"/>
    </source>
</evidence>
<dbReference type="Gene3D" id="3.30.300.110">
    <property type="entry name" value="Met-10+ protein-like domains"/>
    <property type="match status" value="1"/>
</dbReference>
<evidence type="ECO:0000256" key="1">
    <source>
        <dbReference type="ARBA" id="ARBA00009775"/>
    </source>
</evidence>
<keyword evidence="5 10" id="KW-0949">S-adenosyl-L-methionine</keyword>
<dbReference type="PANTHER" id="PTHR23245:SF36">
    <property type="entry name" value="TRNA (GUANINE(37)-N1)-METHYLTRANSFERASE"/>
    <property type="match status" value="1"/>
</dbReference>
<feature type="binding site" evidence="10">
    <location>
        <position position="230"/>
    </location>
    <ligand>
        <name>S-adenosyl-L-methionine</name>
        <dbReference type="ChEBI" id="CHEBI:59789"/>
    </ligand>
</feature>
<protein>
    <recommendedName>
        <fullName evidence="10">tRNA (guanine(37)-N1)-methyltransferase</fullName>
        <ecNumber evidence="10">2.1.1.228</ecNumber>
    </recommendedName>
    <alternativeName>
        <fullName evidence="10">M1G-methyltransferase</fullName>
    </alternativeName>
    <alternativeName>
        <fullName evidence="10">tRNA [GM37] methyltransferase</fullName>
    </alternativeName>
    <alternativeName>
        <fullName evidence="10">tRNA methyltransferase 5</fullName>
    </alternativeName>
</protein>
<keyword evidence="6 10" id="KW-0819">tRNA processing</keyword>
<feature type="binding site" evidence="10">
    <location>
        <begin position="268"/>
        <end position="269"/>
    </location>
    <ligand>
        <name>S-adenosyl-L-methionine</name>
        <dbReference type="ChEBI" id="CHEBI:59789"/>
    </ligand>
</feature>
<comment type="function">
    <text evidence="10">Specifically methylates the N1 position of guanosine-37 in various cytoplasmic and mitochondrial tRNAs. Methylation is not dependent on the nature of the nucleoside 5' of the target nucleoside. This is the first step in the biosynthesis of wybutosine (yW), a modified base adjacent to the anticodon of tRNAs and required for accurate decoding.</text>
</comment>
<dbReference type="InterPro" id="IPR025792">
    <property type="entry name" value="tRNA_Gua_MeTrfase_euk"/>
</dbReference>
<keyword evidence="7 10" id="KW-0496">Mitochondrion</keyword>
<gene>
    <name evidence="10" type="primary">TRM5</name>
    <name evidence="12" type="ORF">BT63DRAFT_29083</name>
</gene>
<dbReference type="Proteomes" id="UP000799302">
    <property type="component" value="Unassembled WGS sequence"/>
</dbReference>
<feature type="binding site" evidence="10">
    <location>
        <position position="346"/>
    </location>
    <ligand>
        <name>S-adenosyl-L-methionine</name>
        <dbReference type="ChEBI" id="CHEBI:59789"/>
    </ligand>
</feature>
<dbReference type="GO" id="GO:0070901">
    <property type="term" value="P:mitochondrial tRNA methylation"/>
    <property type="evidence" value="ECO:0007669"/>
    <property type="project" value="TreeGrafter"/>
</dbReference>
<dbReference type="OrthoDB" id="408788at2759"/>
<evidence type="ECO:0000256" key="7">
    <source>
        <dbReference type="ARBA" id="ARBA00023128"/>
    </source>
</evidence>
<keyword evidence="3 10" id="KW-0489">Methyltransferase</keyword>
<feature type="domain" description="SAM-dependent methyltransferase TRM5/TYW2-type" evidence="11">
    <location>
        <begin position="139"/>
        <end position="441"/>
    </location>
</feature>
<keyword evidence="13" id="KW-1185">Reference proteome</keyword>
<comment type="similarity">
    <text evidence="1">Belongs to the class I-like SAM-binding methyltransferase superfamily. TRM5/TYW2 family.</text>
</comment>
<evidence type="ECO:0000313" key="12">
    <source>
        <dbReference type="EMBL" id="KAF2675123.1"/>
    </source>
</evidence>
<proteinExistence type="inferred from homology"/>
<comment type="subunit">
    <text evidence="10">Monomer.</text>
</comment>
<dbReference type="Pfam" id="PF02475">
    <property type="entry name" value="TRM5-TYW2_MTfase"/>
    <property type="match status" value="1"/>
</dbReference>
<dbReference type="AlphaFoldDB" id="A0A6A6UUH5"/>
<comment type="catalytic activity">
    <reaction evidence="9 10">
        <text>guanosine(37) in tRNA + S-adenosyl-L-methionine = N(1)-methylguanosine(37) in tRNA + S-adenosyl-L-homocysteine + H(+)</text>
        <dbReference type="Rhea" id="RHEA:36899"/>
        <dbReference type="Rhea" id="RHEA-COMP:10145"/>
        <dbReference type="Rhea" id="RHEA-COMP:10147"/>
        <dbReference type="ChEBI" id="CHEBI:15378"/>
        <dbReference type="ChEBI" id="CHEBI:57856"/>
        <dbReference type="ChEBI" id="CHEBI:59789"/>
        <dbReference type="ChEBI" id="CHEBI:73542"/>
        <dbReference type="ChEBI" id="CHEBI:74269"/>
        <dbReference type="EC" id="2.1.1.228"/>
    </reaction>
</comment>
<dbReference type="GO" id="GO:0005634">
    <property type="term" value="C:nucleus"/>
    <property type="evidence" value="ECO:0007669"/>
    <property type="project" value="UniProtKB-SubCell"/>
</dbReference>
<evidence type="ECO:0000313" key="13">
    <source>
        <dbReference type="Proteomes" id="UP000799302"/>
    </source>
</evidence>
<dbReference type="EC" id="2.1.1.228" evidence="10"/>
<dbReference type="EMBL" id="MU004230">
    <property type="protein sequence ID" value="KAF2675123.1"/>
    <property type="molecule type" value="Genomic_DNA"/>
</dbReference>
<feature type="binding site" evidence="10">
    <location>
        <begin position="296"/>
        <end position="297"/>
    </location>
    <ligand>
        <name>S-adenosyl-L-methionine</name>
        <dbReference type="ChEBI" id="CHEBI:59789"/>
    </ligand>
</feature>
<accession>A0A6A6UUH5</accession>
<dbReference type="Gene3D" id="3.40.50.150">
    <property type="entry name" value="Vaccinia Virus protein VP39"/>
    <property type="match status" value="1"/>
</dbReference>
<comment type="subcellular location">
    <subcellularLocation>
        <location evidence="10">Mitochondrion matrix</location>
    </subcellularLocation>
    <subcellularLocation>
        <location evidence="10">Nucleus</location>
    </subcellularLocation>
    <subcellularLocation>
        <location evidence="10">Cytoplasm</location>
    </subcellularLocation>
    <text evidence="10">Predominantly in the mitochondria and in the nucleus.</text>
</comment>
<dbReference type="InterPro" id="IPR030382">
    <property type="entry name" value="MeTrfase_TRM5/TYW2"/>
</dbReference>
<dbReference type="InterPro" id="IPR056744">
    <property type="entry name" value="TRM5/TYW2-like_N"/>
</dbReference>
<evidence type="ECO:0000256" key="5">
    <source>
        <dbReference type="ARBA" id="ARBA00022691"/>
    </source>
</evidence>
<dbReference type="PROSITE" id="PS51684">
    <property type="entry name" value="SAM_MT_TRM5_TYW2"/>
    <property type="match status" value="1"/>
</dbReference>
<keyword evidence="4 10" id="KW-0808">Transferase</keyword>
<dbReference type="Pfam" id="PF25133">
    <property type="entry name" value="TYW2_N_2"/>
    <property type="match status" value="1"/>
</dbReference>
<sequence length="449" mass="50887">MSLDMRPPINRAMRTLDRSFFKKTIPISAARVFQNNQLSKLRNELSKSGDILGIERISSIRPDPEPSKKASGNKCILLRPDLKHNDNSTWGNTMSQLVNTEQISLIPYDLQIDYDHWTYREIMNAILPEDALDGLTAAFQQVGHVGHMNLPDEYLPYKQMIATVLQDKNPTITTIINKVDDVGQASVYRTFSYEVLSGPDDMNVTVKEQDCIFLFNYAKVYWNSRLNTEHERHVNLFKEGDAICDVMGGIGPFAIPAGKKKCFVWANDLNPESYAALKDGIARNKVADFVLPFNEDGHKFIRRATAELYKTDREVVLRKKQSRSKPQPFQETRMTQPKTFSHFLMNLPATALTFLPSFVGLYSGANISKGTPLPKIHVYCFNTKSDDNKAEGEKICEEISQHLNFSFKPGDGSKEGEVEVIDVRDVAPKKRMFCASFILPEEVAHRVVE</sequence>
<comment type="similarity">
    <text evidence="10">Belongs to the TRM5 / TYW2 family.</text>
</comment>
<keyword evidence="2 10" id="KW-0963">Cytoplasm</keyword>
<evidence type="ECO:0000256" key="8">
    <source>
        <dbReference type="ARBA" id="ARBA00023242"/>
    </source>
</evidence>
<dbReference type="GO" id="GO:0002939">
    <property type="term" value="P:tRNA N1-guanine methylation"/>
    <property type="evidence" value="ECO:0007669"/>
    <property type="project" value="TreeGrafter"/>
</dbReference>
<keyword evidence="8 10" id="KW-0539">Nucleus</keyword>
<dbReference type="GO" id="GO:0005759">
    <property type="term" value="C:mitochondrial matrix"/>
    <property type="evidence" value="ECO:0007669"/>
    <property type="project" value="UniProtKB-SubCell"/>
</dbReference>
<evidence type="ECO:0000259" key="11">
    <source>
        <dbReference type="PROSITE" id="PS51684"/>
    </source>
</evidence>
<dbReference type="InterPro" id="IPR056743">
    <property type="entry name" value="TRM5-TYW2-like_MTfase"/>
</dbReference>
<dbReference type="GO" id="GO:0052906">
    <property type="term" value="F:tRNA (guanine(37)-N1)-methyltransferase activity"/>
    <property type="evidence" value="ECO:0007669"/>
    <property type="project" value="UniProtKB-UniRule"/>
</dbReference>